<dbReference type="Proteomes" id="UP001610631">
    <property type="component" value="Unassembled WGS sequence"/>
</dbReference>
<dbReference type="RefSeq" id="WP_395513294.1">
    <property type="nucleotide sequence ID" value="NZ_JBBDHD010000141.1"/>
</dbReference>
<gene>
    <name evidence="1" type="ORF">WDV06_31895</name>
</gene>
<evidence type="ECO:0000313" key="1">
    <source>
        <dbReference type="EMBL" id="MFH7599667.1"/>
    </source>
</evidence>
<evidence type="ECO:0000313" key="2">
    <source>
        <dbReference type="Proteomes" id="UP001610631"/>
    </source>
</evidence>
<dbReference type="EMBL" id="JBBDHD010000141">
    <property type="protein sequence ID" value="MFH7599667.1"/>
    <property type="molecule type" value="Genomic_DNA"/>
</dbReference>
<comment type="caution">
    <text evidence="1">The sequence shown here is derived from an EMBL/GenBank/DDBJ whole genome shotgun (WGS) entry which is preliminary data.</text>
</comment>
<reference evidence="1 2" key="1">
    <citation type="submission" date="2024-03" db="EMBL/GenBank/DDBJ databases">
        <title>Whole genome sequencing of Streptomyces racemochromogenes, to identify antimicrobial biosynthetic gene clusters.</title>
        <authorList>
            <person name="Suryawanshi P."/>
            <person name="Krishnaraj P.U."/>
            <person name="Arun Y.P."/>
            <person name="Suryawanshi M.P."/>
            <person name="Rakshit O."/>
        </authorList>
    </citation>
    <scope>NUCLEOTIDE SEQUENCE [LARGE SCALE GENOMIC DNA]</scope>
    <source>
        <strain evidence="1 2">AUDT626</strain>
    </source>
</reference>
<keyword evidence="2" id="KW-1185">Reference proteome</keyword>
<protein>
    <submittedName>
        <fullName evidence="1">Uncharacterized protein</fullName>
    </submittedName>
</protein>
<accession>A0ABW7PPT9</accession>
<sequence length="163" mass="17784">MRLSIGMGQDGILLHWARWDGERLTAWDLNENLDRILADVHPAHAGFLTIEHYGADLELHALDGDVLATARPPADEFDDRPCWDYGCGFVDADTVIVSVSDCEEFPALAGHRLLDARTLEERGRVSYPDGAADGSGVLPLGDGTWLTYDDAAQTLHRWGVAAG</sequence>
<organism evidence="1 2">
    <name type="scientific">Streptomyces racemochromogenes</name>
    <dbReference type="NCBI Taxonomy" id="67353"/>
    <lineage>
        <taxon>Bacteria</taxon>
        <taxon>Bacillati</taxon>
        <taxon>Actinomycetota</taxon>
        <taxon>Actinomycetes</taxon>
        <taxon>Kitasatosporales</taxon>
        <taxon>Streptomycetaceae</taxon>
        <taxon>Streptomyces</taxon>
    </lineage>
</organism>
<proteinExistence type="predicted"/>
<name>A0ABW7PPT9_9ACTN</name>